<sequence>MNPVDRRRRAVCIPLVLVGLASLLVEQGALAIPQPRLGSGPEFGISAEFMDTPRYLTNTSILVMVWGAPQYDSLAVGDVQVELPSGFALVSGDTLRHVLISPYSRRPMSDLRWVVTIRPEQTGHKEVKLKLRIDGGPKQGVDETEFVMPMEVRTDSVRVVQPPHSIRLERVREGKRYRLADGFLVPIDTTEAFLESDIAVKPRVLSSAVAPRPRGSALPAGGVPFVALVAKDGRLLGAELLEAPEGPTYDPQVIEAARSSIERWRFAPAQARGRSVPDYLVVRVQFGPPELPQK</sequence>
<dbReference type="AlphaFoldDB" id="A0A538TRV4"/>
<name>A0A538TRV4_UNCEI</name>
<dbReference type="EMBL" id="VBOZ01000009">
    <property type="protein sequence ID" value="TMQ66315.1"/>
    <property type="molecule type" value="Genomic_DNA"/>
</dbReference>
<reference evidence="1 2" key="1">
    <citation type="journal article" date="2019" name="Nat. Microbiol.">
        <title>Mediterranean grassland soil C-N compound turnover is dependent on rainfall and depth, and is mediated by genomically divergent microorganisms.</title>
        <authorList>
            <person name="Diamond S."/>
            <person name="Andeer P.F."/>
            <person name="Li Z."/>
            <person name="Crits-Christoph A."/>
            <person name="Burstein D."/>
            <person name="Anantharaman K."/>
            <person name="Lane K.R."/>
            <person name="Thomas B.C."/>
            <person name="Pan C."/>
            <person name="Northen T.R."/>
            <person name="Banfield J.F."/>
        </authorList>
    </citation>
    <scope>NUCLEOTIDE SEQUENCE [LARGE SCALE GENOMIC DNA]</scope>
    <source>
        <strain evidence="1">WS_9</strain>
    </source>
</reference>
<dbReference type="Proteomes" id="UP000317691">
    <property type="component" value="Unassembled WGS sequence"/>
</dbReference>
<organism evidence="1 2">
    <name type="scientific">Eiseniibacteriota bacterium</name>
    <dbReference type="NCBI Taxonomy" id="2212470"/>
    <lineage>
        <taxon>Bacteria</taxon>
        <taxon>Candidatus Eiseniibacteriota</taxon>
    </lineage>
</organism>
<proteinExistence type="predicted"/>
<accession>A0A538TRV4</accession>
<protein>
    <recommendedName>
        <fullName evidence="3">TonB C-terminal domain-containing protein</fullName>
    </recommendedName>
</protein>
<evidence type="ECO:0008006" key="3">
    <source>
        <dbReference type="Google" id="ProtNLM"/>
    </source>
</evidence>
<evidence type="ECO:0000313" key="1">
    <source>
        <dbReference type="EMBL" id="TMQ66315.1"/>
    </source>
</evidence>
<comment type="caution">
    <text evidence="1">The sequence shown here is derived from an EMBL/GenBank/DDBJ whole genome shotgun (WGS) entry which is preliminary data.</text>
</comment>
<gene>
    <name evidence="1" type="ORF">E6K79_02890</name>
</gene>
<dbReference type="SUPFAM" id="SSF74653">
    <property type="entry name" value="TolA/TonB C-terminal domain"/>
    <property type="match status" value="1"/>
</dbReference>
<evidence type="ECO:0000313" key="2">
    <source>
        <dbReference type="Proteomes" id="UP000317691"/>
    </source>
</evidence>